<feature type="transmembrane region" description="Helical" evidence="1">
    <location>
        <begin position="6"/>
        <end position="26"/>
    </location>
</feature>
<accession>A0A1T4YN71</accession>
<evidence type="ECO:0000313" key="3">
    <source>
        <dbReference type="Proteomes" id="UP000189735"/>
    </source>
</evidence>
<evidence type="ECO:0000313" key="2">
    <source>
        <dbReference type="EMBL" id="SKB03212.1"/>
    </source>
</evidence>
<feature type="transmembrane region" description="Helical" evidence="1">
    <location>
        <begin position="179"/>
        <end position="197"/>
    </location>
</feature>
<dbReference type="AlphaFoldDB" id="A0A1T4YN71"/>
<reference evidence="3" key="1">
    <citation type="submission" date="2017-02" db="EMBL/GenBank/DDBJ databases">
        <authorList>
            <person name="Varghese N."/>
            <person name="Submissions S."/>
        </authorList>
    </citation>
    <scope>NUCLEOTIDE SEQUENCE [LARGE SCALE GENOMIC DNA]</scope>
    <source>
        <strain evidence="3">VKM Ac-2052</strain>
    </source>
</reference>
<dbReference type="Proteomes" id="UP000189735">
    <property type="component" value="Unassembled WGS sequence"/>
</dbReference>
<name>A0A1T4YN71_9MICO</name>
<keyword evidence="1" id="KW-1133">Transmembrane helix</keyword>
<feature type="transmembrane region" description="Helical" evidence="1">
    <location>
        <begin position="74"/>
        <end position="92"/>
    </location>
</feature>
<protein>
    <recommendedName>
        <fullName evidence="4">DUF998 domain-containing protein</fullName>
    </recommendedName>
</protein>
<dbReference type="EMBL" id="FUYG01000015">
    <property type="protein sequence ID" value="SKB03212.1"/>
    <property type="molecule type" value="Genomic_DNA"/>
</dbReference>
<dbReference type="RefSeq" id="WP_078715557.1">
    <property type="nucleotide sequence ID" value="NZ_FUYG01000015.1"/>
</dbReference>
<sequence>MVTAIAVIALLGVAVCLGCLIYLHVAPTGLSPVHDPVSQYGITDYFTFYRAAALSLGVAALMLAVGLIEALTEANAAGIVFLVILGFARLTIGWVPMDAPGAPRTATGLRHNLLATAFFASATVAAFLFTGTFAGDTVLSGIAPASAVLSWAMAIFSALILLTSLVGPLKRYFGLVERLLYVAVLAWIATVAIALIAG</sequence>
<feature type="transmembrane region" description="Helical" evidence="1">
    <location>
        <begin position="147"/>
        <end position="167"/>
    </location>
</feature>
<proteinExistence type="predicted"/>
<organism evidence="2 3">
    <name type="scientific">Agreia bicolorata</name>
    <dbReference type="NCBI Taxonomy" id="110935"/>
    <lineage>
        <taxon>Bacteria</taxon>
        <taxon>Bacillati</taxon>
        <taxon>Actinomycetota</taxon>
        <taxon>Actinomycetes</taxon>
        <taxon>Micrococcales</taxon>
        <taxon>Microbacteriaceae</taxon>
        <taxon>Agreia</taxon>
    </lineage>
</organism>
<feature type="transmembrane region" description="Helical" evidence="1">
    <location>
        <begin position="113"/>
        <end position="135"/>
    </location>
</feature>
<evidence type="ECO:0000256" key="1">
    <source>
        <dbReference type="SAM" id="Phobius"/>
    </source>
</evidence>
<dbReference type="Pfam" id="PF06197">
    <property type="entry name" value="DUF998"/>
    <property type="match status" value="1"/>
</dbReference>
<keyword evidence="1" id="KW-0472">Membrane</keyword>
<dbReference type="InterPro" id="IPR009339">
    <property type="entry name" value="DUF998"/>
</dbReference>
<gene>
    <name evidence="2" type="ORF">SAMN06295879_3673</name>
</gene>
<keyword evidence="1" id="KW-0812">Transmembrane</keyword>
<evidence type="ECO:0008006" key="4">
    <source>
        <dbReference type="Google" id="ProtNLM"/>
    </source>
</evidence>
<feature type="transmembrane region" description="Helical" evidence="1">
    <location>
        <begin position="47"/>
        <end position="68"/>
    </location>
</feature>